<evidence type="ECO:0000313" key="4">
    <source>
        <dbReference type="Proteomes" id="UP001500037"/>
    </source>
</evidence>
<name>A0ABN1W4S9_9ACTN</name>
<keyword evidence="4" id="KW-1185">Reference proteome</keyword>
<sequence length="182" mass="19284">MARSEWVSRGRRCLQGSLAVAGIAAVLATAMPAVPASAATLDSNPHHLFNGYTGLCIDTNGGGLGLGVSLNSWNCNTRDSGQYWTISNPTGKGTGTISPKDDSRLCLDTNGGSLSAGAQLDLWKCDDSQAEQWQYVNGQLKQPLTNMCADLDHQSGAPGATVELWDCSEPTATWSQFDFPVF</sequence>
<dbReference type="Gene3D" id="2.80.10.50">
    <property type="match status" value="1"/>
</dbReference>
<dbReference type="Pfam" id="PF00652">
    <property type="entry name" value="Ricin_B_lectin"/>
    <property type="match status" value="1"/>
</dbReference>
<dbReference type="EMBL" id="BAAALF010000035">
    <property type="protein sequence ID" value="GAA1234595.1"/>
    <property type="molecule type" value="Genomic_DNA"/>
</dbReference>
<proteinExistence type="predicted"/>
<comment type="caution">
    <text evidence="3">The sequence shown here is derived from an EMBL/GenBank/DDBJ whole genome shotgun (WGS) entry which is preliminary data.</text>
</comment>
<evidence type="ECO:0000259" key="2">
    <source>
        <dbReference type="SMART" id="SM00458"/>
    </source>
</evidence>
<evidence type="ECO:0000313" key="3">
    <source>
        <dbReference type="EMBL" id="GAA1234595.1"/>
    </source>
</evidence>
<dbReference type="RefSeq" id="WP_344441594.1">
    <property type="nucleotide sequence ID" value="NZ_BAAALF010000035.1"/>
</dbReference>
<accession>A0ABN1W4S9</accession>
<dbReference type="PROSITE" id="PS50231">
    <property type="entry name" value="RICIN_B_LECTIN"/>
    <property type="match status" value="1"/>
</dbReference>
<dbReference type="SUPFAM" id="SSF50370">
    <property type="entry name" value="Ricin B-like lectins"/>
    <property type="match status" value="1"/>
</dbReference>
<feature type="domain" description="Ricin B lectin" evidence="2">
    <location>
        <begin position="43"/>
        <end position="177"/>
    </location>
</feature>
<feature type="chain" id="PRO_5046215096" description="Ricin B lectin domain-containing protein" evidence="1">
    <location>
        <begin position="39"/>
        <end position="182"/>
    </location>
</feature>
<dbReference type="InterPro" id="IPR000772">
    <property type="entry name" value="Ricin_B_lectin"/>
</dbReference>
<dbReference type="Proteomes" id="UP001500037">
    <property type="component" value="Unassembled WGS sequence"/>
</dbReference>
<evidence type="ECO:0000256" key="1">
    <source>
        <dbReference type="SAM" id="SignalP"/>
    </source>
</evidence>
<dbReference type="InterPro" id="IPR035992">
    <property type="entry name" value="Ricin_B-like_lectins"/>
</dbReference>
<reference evidence="3 4" key="1">
    <citation type="journal article" date="2019" name="Int. J. Syst. Evol. Microbiol.">
        <title>The Global Catalogue of Microorganisms (GCM) 10K type strain sequencing project: providing services to taxonomists for standard genome sequencing and annotation.</title>
        <authorList>
            <consortium name="The Broad Institute Genomics Platform"/>
            <consortium name="The Broad Institute Genome Sequencing Center for Infectious Disease"/>
            <person name="Wu L."/>
            <person name="Ma J."/>
        </authorList>
    </citation>
    <scope>NUCLEOTIDE SEQUENCE [LARGE SCALE GENOMIC DNA]</scope>
    <source>
        <strain evidence="3 4">JCM 13004</strain>
    </source>
</reference>
<dbReference type="SMART" id="SM00458">
    <property type="entry name" value="RICIN"/>
    <property type="match status" value="1"/>
</dbReference>
<gene>
    <name evidence="3" type="ORF">GCM10009665_25990</name>
</gene>
<feature type="signal peptide" evidence="1">
    <location>
        <begin position="1"/>
        <end position="38"/>
    </location>
</feature>
<dbReference type="CDD" id="cd00161">
    <property type="entry name" value="beta-trefoil_Ricin-like"/>
    <property type="match status" value="1"/>
</dbReference>
<protein>
    <recommendedName>
        <fullName evidence="2">Ricin B lectin domain-containing protein</fullName>
    </recommendedName>
</protein>
<organism evidence="3 4">
    <name type="scientific">Kitasatospora nipponensis</name>
    <dbReference type="NCBI Taxonomy" id="258049"/>
    <lineage>
        <taxon>Bacteria</taxon>
        <taxon>Bacillati</taxon>
        <taxon>Actinomycetota</taxon>
        <taxon>Actinomycetes</taxon>
        <taxon>Kitasatosporales</taxon>
        <taxon>Streptomycetaceae</taxon>
        <taxon>Kitasatospora</taxon>
    </lineage>
</organism>
<keyword evidence="1" id="KW-0732">Signal</keyword>